<dbReference type="Pfam" id="PF00501">
    <property type="entry name" value="AMP-binding"/>
    <property type="match status" value="1"/>
</dbReference>
<gene>
    <name evidence="3" type="ORF">MSTO_29240</name>
</gene>
<name>A0A7I7Q8V2_9MYCO</name>
<dbReference type="GO" id="GO:0009239">
    <property type="term" value="P:enterobactin biosynthetic process"/>
    <property type="evidence" value="ECO:0007669"/>
    <property type="project" value="TreeGrafter"/>
</dbReference>
<dbReference type="InterPro" id="IPR042099">
    <property type="entry name" value="ANL_N_sf"/>
</dbReference>
<evidence type="ECO:0008006" key="5">
    <source>
        <dbReference type="Google" id="ProtNLM"/>
    </source>
</evidence>
<feature type="domain" description="Condensation" evidence="2">
    <location>
        <begin position="2"/>
        <end position="175"/>
    </location>
</feature>
<dbReference type="SUPFAM" id="SSF56801">
    <property type="entry name" value="Acetyl-CoA synthetase-like"/>
    <property type="match status" value="1"/>
</dbReference>
<evidence type="ECO:0000259" key="1">
    <source>
        <dbReference type="Pfam" id="PF00501"/>
    </source>
</evidence>
<dbReference type="InterPro" id="IPR000873">
    <property type="entry name" value="AMP-dep_synth/lig_dom"/>
</dbReference>
<keyword evidence="4" id="KW-1185">Reference proteome</keyword>
<dbReference type="GO" id="GO:0009366">
    <property type="term" value="C:enterobactin synthetase complex"/>
    <property type="evidence" value="ECO:0007669"/>
    <property type="project" value="TreeGrafter"/>
</dbReference>
<reference evidence="3 4" key="1">
    <citation type="journal article" date="2019" name="Emerg. Microbes Infect.">
        <title>Comprehensive subspecies identification of 175 nontuberculous mycobacteria species based on 7547 genomic profiles.</title>
        <authorList>
            <person name="Matsumoto Y."/>
            <person name="Kinjo T."/>
            <person name="Motooka D."/>
            <person name="Nabeya D."/>
            <person name="Jung N."/>
            <person name="Uechi K."/>
            <person name="Horii T."/>
            <person name="Iida T."/>
            <person name="Fujita J."/>
            <person name="Nakamura S."/>
        </authorList>
    </citation>
    <scope>NUCLEOTIDE SEQUENCE [LARGE SCALE GENOMIC DNA]</scope>
    <source>
        <strain evidence="3 4">JCM 17783</strain>
    </source>
</reference>
<feature type="domain" description="AMP-dependent synthetase/ligase" evidence="1">
    <location>
        <begin position="198"/>
        <end position="243"/>
    </location>
</feature>
<evidence type="ECO:0000313" key="4">
    <source>
        <dbReference type="Proteomes" id="UP000467130"/>
    </source>
</evidence>
<sequence>MEPLIGFFVNTLVLRVDLGADLTVGELLGQVRTRSLEAFEHQDVPFEVLVEHLNPTRSMAHHPLVQVMLAWQNLGLGADDSAGGLALGDVTLTPVPVQTRTARMDVSLSLAERWTATGEPAGIEGSVEFRTDVFDPATIETLIERLQRVLEAMTAEPGVRLSSIEVLEAGERARLDRWSNRDVLEVVGPVPVSVPALFAQQVTRVPEAVAVSFAGASLTYRQLDEASNRVAQWLVGRGVGLGSVWRW</sequence>
<dbReference type="PANTHER" id="PTHR45527">
    <property type="entry name" value="NONRIBOSOMAL PEPTIDE SYNTHETASE"/>
    <property type="match status" value="1"/>
</dbReference>
<dbReference type="GO" id="GO:0047527">
    <property type="term" value="F:2,3-dihydroxybenzoate-serine ligase activity"/>
    <property type="evidence" value="ECO:0007669"/>
    <property type="project" value="TreeGrafter"/>
</dbReference>
<dbReference type="AlphaFoldDB" id="A0A7I7Q8V2"/>
<dbReference type="GO" id="GO:0043041">
    <property type="term" value="P:amino acid activation for nonribosomal peptide biosynthetic process"/>
    <property type="evidence" value="ECO:0007669"/>
    <property type="project" value="TreeGrafter"/>
</dbReference>
<dbReference type="InterPro" id="IPR023213">
    <property type="entry name" value="CAT-like_dom_sf"/>
</dbReference>
<dbReference type="Proteomes" id="UP000467130">
    <property type="component" value="Chromosome"/>
</dbReference>
<dbReference type="Gene3D" id="3.30.559.10">
    <property type="entry name" value="Chloramphenicol acetyltransferase-like domain"/>
    <property type="match status" value="1"/>
</dbReference>
<accession>A0A7I7Q8V2</accession>
<dbReference type="InterPro" id="IPR001242">
    <property type="entry name" value="Condensation_dom"/>
</dbReference>
<proteinExistence type="predicted"/>
<dbReference type="PANTHER" id="PTHR45527:SF1">
    <property type="entry name" value="FATTY ACID SYNTHASE"/>
    <property type="match status" value="1"/>
</dbReference>
<dbReference type="Pfam" id="PF00668">
    <property type="entry name" value="Condensation"/>
    <property type="match status" value="1"/>
</dbReference>
<dbReference type="EMBL" id="AP022587">
    <property type="protein sequence ID" value="BBY22719.1"/>
    <property type="molecule type" value="Genomic_DNA"/>
</dbReference>
<organism evidence="3 4">
    <name type="scientific">Mycobacterium stomatepiae</name>
    <dbReference type="NCBI Taxonomy" id="470076"/>
    <lineage>
        <taxon>Bacteria</taxon>
        <taxon>Bacillati</taxon>
        <taxon>Actinomycetota</taxon>
        <taxon>Actinomycetes</taxon>
        <taxon>Mycobacteriales</taxon>
        <taxon>Mycobacteriaceae</taxon>
        <taxon>Mycobacterium</taxon>
        <taxon>Mycobacterium simiae complex</taxon>
    </lineage>
</organism>
<dbReference type="Gene3D" id="3.30.559.30">
    <property type="entry name" value="Nonribosomal peptide synthetase, condensation domain"/>
    <property type="match status" value="1"/>
</dbReference>
<dbReference type="SUPFAM" id="SSF52777">
    <property type="entry name" value="CoA-dependent acyltransferases"/>
    <property type="match status" value="1"/>
</dbReference>
<dbReference type="KEGG" id="msto:MSTO_29240"/>
<evidence type="ECO:0000259" key="2">
    <source>
        <dbReference type="Pfam" id="PF00668"/>
    </source>
</evidence>
<evidence type="ECO:0000313" key="3">
    <source>
        <dbReference type="EMBL" id="BBY22719.1"/>
    </source>
</evidence>
<dbReference type="GO" id="GO:0008610">
    <property type="term" value="P:lipid biosynthetic process"/>
    <property type="evidence" value="ECO:0007669"/>
    <property type="project" value="UniProtKB-ARBA"/>
</dbReference>
<dbReference type="GO" id="GO:0005829">
    <property type="term" value="C:cytosol"/>
    <property type="evidence" value="ECO:0007669"/>
    <property type="project" value="TreeGrafter"/>
</dbReference>
<dbReference type="Gene3D" id="3.40.50.12780">
    <property type="entry name" value="N-terminal domain of ligase-like"/>
    <property type="match status" value="1"/>
</dbReference>
<protein>
    <recommendedName>
        <fullName evidence="5">Non-ribosomal peptide synthetase</fullName>
    </recommendedName>
</protein>
<dbReference type="GO" id="GO:0031177">
    <property type="term" value="F:phosphopantetheine binding"/>
    <property type="evidence" value="ECO:0007669"/>
    <property type="project" value="TreeGrafter"/>
</dbReference>